<evidence type="ECO:0000256" key="1">
    <source>
        <dbReference type="SAM" id="SignalP"/>
    </source>
</evidence>
<evidence type="ECO:0000313" key="3">
    <source>
        <dbReference type="Proteomes" id="UP000789595"/>
    </source>
</evidence>
<protein>
    <submittedName>
        <fullName evidence="2">Uncharacterized protein</fullName>
    </submittedName>
</protein>
<gene>
    <name evidence="2" type="ORF">PECAL_5P20430</name>
</gene>
<dbReference type="Proteomes" id="UP000789595">
    <property type="component" value="Unassembled WGS sequence"/>
</dbReference>
<dbReference type="EMBL" id="CAKKNE010000005">
    <property type="protein sequence ID" value="CAH0377508.1"/>
    <property type="molecule type" value="Genomic_DNA"/>
</dbReference>
<keyword evidence="1" id="KW-0732">Signal</keyword>
<feature type="chain" id="PRO_5035151980" evidence="1">
    <location>
        <begin position="23"/>
        <end position="111"/>
    </location>
</feature>
<proteinExistence type="predicted"/>
<keyword evidence="3" id="KW-1185">Reference proteome</keyword>
<name>A0A8J2T120_9STRA</name>
<organism evidence="2 3">
    <name type="scientific">Pelagomonas calceolata</name>
    <dbReference type="NCBI Taxonomy" id="35677"/>
    <lineage>
        <taxon>Eukaryota</taxon>
        <taxon>Sar</taxon>
        <taxon>Stramenopiles</taxon>
        <taxon>Ochrophyta</taxon>
        <taxon>Pelagophyceae</taxon>
        <taxon>Pelagomonadales</taxon>
        <taxon>Pelagomonadaceae</taxon>
        <taxon>Pelagomonas</taxon>
    </lineage>
</organism>
<dbReference type="AlphaFoldDB" id="A0A8J2T120"/>
<comment type="caution">
    <text evidence="2">The sequence shown here is derived from an EMBL/GenBank/DDBJ whole genome shotgun (WGS) entry which is preliminary data.</text>
</comment>
<reference evidence="2" key="1">
    <citation type="submission" date="2021-11" db="EMBL/GenBank/DDBJ databases">
        <authorList>
            <consortium name="Genoscope - CEA"/>
            <person name="William W."/>
        </authorList>
    </citation>
    <scope>NUCLEOTIDE SEQUENCE</scope>
</reference>
<sequence length="111" mass="11970">MARLGNLLALLSTALLATESLAAKRTFAKKKGKTQMWITIIVVVGTVATRAEMVPSDAEINANGSSRTQVMLALLCALYCQCGDRIYTAGNNNRRNEQEPLIVEGKPIPPP</sequence>
<evidence type="ECO:0000313" key="2">
    <source>
        <dbReference type="EMBL" id="CAH0377508.1"/>
    </source>
</evidence>
<accession>A0A8J2T120</accession>
<feature type="signal peptide" evidence="1">
    <location>
        <begin position="1"/>
        <end position="22"/>
    </location>
</feature>